<accession>A0ABU0J022</accession>
<dbReference type="Proteomes" id="UP001242480">
    <property type="component" value="Unassembled WGS sequence"/>
</dbReference>
<feature type="transmembrane region" description="Helical" evidence="6">
    <location>
        <begin position="247"/>
        <end position="264"/>
    </location>
</feature>
<dbReference type="InterPro" id="IPR004923">
    <property type="entry name" value="FTR1/Fip1/EfeU"/>
</dbReference>
<reference evidence="7 8" key="1">
    <citation type="submission" date="2023-07" db="EMBL/GenBank/DDBJ databases">
        <title>Genomic Encyclopedia of Type Strains, Phase IV (KMG-IV): sequencing the most valuable type-strain genomes for metagenomic binning, comparative biology and taxonomic classification.</title>
        <authorList>
            <person name="Goeker M."/>
        </authorList>
    </citation>
    <scope>NUCLEOTIDE SEQUENCE [LARGE SCALE GENOMIC DNA]</scope>
    <source>
        <strain evidence="7 8">DSM 19619</strain>
    </source>
</reference>
<gene>
    <name evidence="7" type="ORF">QO011_000615</name>
</gene>
<dbReference type="RefSeq" id="WP_307267498.1">
    <property type="nucleotide sequence ID" value="NZ_JAUSVX010000001.1"/>
</dbReference>
<feature type="transmembrane region" description="Helical" evidence="6">
    <location>
        <begin position="33"/>
        <end position="57"/>
    </location>
</feature>
<comment type="caution">
    <text evidence="7">The sequence shown here is derived from an EMBL/GenBank/DDBJ whole genome shotgun (WGS) entry which is preliminary data.</text>
</comment>
<dbReference type="EMBL" id="JAUSVX010000001">
    <property type="protein sequence ID" value="MDQ0467620.1"/>
    <property type="molecule type" value="Genomic_DNA"/>
</dbReference>
<feature type="transmembrane region" description="Helical" evidence="6">
    <location>
        <begin position="6"/>
        <end position="26"/>
    </location>
</feature>
<keyword evidence="3 6" id="KW-0812">Transmembrane</keyword>
<organism evidence="7 8">
    <name type="scientific">Labrys wisconsinensis</name>
    <dbReference type="NCBI Taxonomy" id="425677"/>
    <lineage>
        <taxon>Bacteria</taxon>
        <taxon>Pseudomonadati</taxon>
        <taxon>Pseudomonadota</taxon>
        <taxon>Alphaproteobacteria</taxon>
        <taxon>Hyphomicrobiales</taxon>
        <taxon>Xanthobacteraceae</taxon>
        <taxon>Labrys</taxon>
    </lineage>
</organism>
<evidence type="ECO:0000313" key="8">
    <source>
        <dbReference type="Proteomes" id="UP001242480"/>
    </source>
</evidence>
<evidence type="ECO:0000256" key="5">
    <source>
        <dbReference type="ARBA" id="ARBA00023136"/>
    </source>
</evidence>
<name>A0ABU0J022_9HYPH</name>
<evidence type="ECO:0000256" key="3">
    <source>
        <dbReference type="ARBA" id="ARBA00022692"/>
    </source>
</evidence>
<dbReference type="PANTHER" id="PTHR31632">
    <property type="entry name" value="IRON TRANSPORTER FTH1"/>
    <property type="match status" value="1"/>
</dbReference>
<evidence type="ECO:0000256" key="4">
    <source>
        <dbReference type="ARBA" id="ARBA00022989"/>
    </source>
</evidence>
<evidence type="ECO:0000313" key="7">
    <source>
        <dbReference type="EMBL" id="MDQ0467620.1"/>
    </source>
</evidence>
<keyword evidence="4 6" id="KW-1133">Transmembrane helix</keyword>
<feature type="transmembrane region" description="Helical" evidence="6">
    <location>
        <begin position="149"/>
        <end position="171"/>
    </location>
</feature>
<comment type="subcellular location">
    <subcellularLocation>
        <location evidence="1">Membrane</location>
        <topology evidence="1">Multi-pass membrane protein</topology>
    </subcellularLocation>
</comment>
<feature type="transmembrane region" description="Helical" evidence="6">
    <location>
        <begin position="178"/>
        <end position="199"/>
    </location>
</feature>
<feature type="transmembrane region" description="Helical" evidence="6">
    <location>
        <begin position="69"/>
        <end position="87"/>
    </location>
</feature>
<keyword evidence="5 6" id="KW-0472">Membrane</keyword>
<dbReference type="PANTHER" id="PTHR31632:SF2">
    <property type="entry name" value="PLASMA MEMBRANE IRON PERMEASE"/>
    <property type="match status" value="1"/>
</dbReference>
<sequence>MLAALIIVFREVLEAGLVVGVVLAATRGLPGRGAWIGLGLVAGVLGACLLALFAGRIANLFEGAGQETLNAAVLLVAVAMLCWHNAWMARHGRDLARELKAVGADVAAGRRPLAALAVVCGVAVLREGSEVVLFLYGVAAAGGVTAGDIVIGGALGIVAGALVSALLYLGLIAIPLRYLFATLTTLITLLAAGLAAQAVDFLQQGGWLDAWSDAVWDTSGLLSQDSLVGRILHTLIGYIDRPTGMELVAYGAVVAVMLVLMAAASRGAGGRRSAAGPG</sequence>
<protein>
    <submittedName>
        <fullName evidence="7">High-affinity iron transporter</fullName>
    </submittedName>
</protein>
<evidence type="ECO:0000256" key="1">
    <source>
        <dbReference type="ARBA" id="ARBA00004141"/>
    </source>
</evidence>
<comment type="similarity">
    <text evidence="2">Belongs to the oxidase-dependent Fe transporter (OFeT) (TC 9.A.10.1) family.</text>
</comment>
<evidence type="ECO:0000256" key="2">
    <source>
        <dbReference type="ARBA" id="ARBA00008333"/>
    </source>
</evidence>
<evidence type="ECO:0000256" key="6">
    <source>
        <dbReference type="SAM" id="Phobius"/>
    </source>
</evidence>
<proteinExistence type="inferred from homology"/>
<keyword evidence="8" id="KW-1185">Reference proteome</keyword>
<dbReference type="Pfam" id="PF03239">
    <property type="entry name" value="FTR1"/>
    <property type="match status" value="1"/>
</dbReference>